<dbReference type="AlphaFoldDB" id="A0A2C8FDY8"/>
<dbReference type="KEGG" id="pprf:DPRO_3202"/>
<reference evidence="2" key="1">
    <citation type="submission" date="2017-09" db="EMBL/GenBank/DDBJ databases">
        <authorList>
            <person name="Regsiter A."/>
            <person name="William W."/>
        </authorList>
    </citation>
    <scope>NUCLEOTIDE SEQUENCE [LARGE SCALE GENOMIC DNA]</scope>
    <source>
        <strain evidence="2">500-1</strain>
    </source>
</reference>
<dbReference type="OrthoDB" id="9131875at2"/>
<evidence type="ECO:0000313" key="1">
    <source>
        <dbReference type="EMBL" id="SOB60114.1"/>
    </source>
</evidence>
<protein>
    <submittedName>
        <fullName evidence="1">Uncharacterized protein</fullName>
    </submittedName>
</protein>
<proteinExistence type="predicted"/>
<dbReference type="Proteomes" id="UP000219215">
    <property type="component" value="Chromosome DPRO"/>
</dbReference>
<gene>
    <name evidence="1" type="ORF">DPRO_3202</name>
</gene>
<keyword evidence="2" id="KW-1185">Reference proteome</keyword>
<organism evidence="1 2">
    <name type="scientific">Pseudodesulfovibrio profundus</name>
    <dbReference type="NCBI Taxonomy" id="57320"/>
    <lineage>
        <taxon>Bacteria</taxon>
        <taxon>Pseudomonadati</taxon>
        <taxon>Thermodesulfobacteriota</taxon>
        <taxon>Desulfovibrionia</taxon>
        <taxon>Desulfovibrionales</taxon>
        <taxon>Desulfovibrionaceae</taxon>
    </lineage>
</organism>
<dbReference type="RefSeq" id="WP_097012885.1">
    <property type="nucleotide sequence ID" value="NZ_LT907975.1"/>
</dbReference>
<sequence>MDFTTIATLRKYLSIKHSLPGRIRIKFSAGIMKDPEALKLAQSPPDMPDAVKEAKVNIFSRTLLLEYDADLVSPDLLEELITTEDDHRAAEIVETIHDTIFA</sequence>
<evidence type="ECO:0000313" key="2">
    <source>
        <dbReference type="Proteomes" id="UP000219215"/>
    </source>
</evidence>
<name>A0A2C8FDY8_9BACT</name>
<accession>A0A2C8FDY8</accession>
<dbReference type="EMBL" id="LT907975">
    <property type="protein sequence ID" value="SOB60114.1"/>
    <property type="molecule type" value="Genomic_DNA"/>
</dbReference>